<evidence type="ECO:0000256" key="1">
    <source>
        <dbReference type="ARBA" id="ARBA00023002"/>
    </source>
</evidence>
<dbReference type="SUPFAM" id="SSF51735">
    <property type="entry name" value="NAD(P)-binding Rossmann-fold domains"/>
    <property type="match status" value="1"/>
</dbReference>
<keyword evidence="1" id="KW-0560">Oxidoreductase</keyword>
<dbReference type="Proteomes" id="UP001499988">
    <property type="component" value="Unassembled WGS sequence"/>
</dbReference>
<dbReference type="PANTHER" id="PTHR43333:SF1">
    <property type="entry name" value="D-ISOMER SPECIFIC 2-HYDROXYACID DEHYDROGENASE NAD-BINDING DOMAIN-CONTAINING PROTEIN"/>
    <property type="match status" value="1"/>
</dbReference>
<name>A0ABP9E843_9GAMM</name>
<evidence type="ECO:0000256" key="2">
    <source>
        <dbReference type="ARBA" id="ARBA00023027"/>
    </source>
</evidence>
<accession>A0ABP9E843</accession>
<reference evidence="5" key="1">
    <citation type="journal article" date="2019" name="Int. J. Syst. Evol. Microbiol.">
        <title>The Global Catalogue of Microorganisms (GCM) 10K type strain sequencing project: providing services to taxonomists for standard genome sequencing and annotation.</title>
        <authorList>
            <consortium name="The Broad Institute Genomics Platform"/>
            <consortium name="The Broad Institute Genome Sequencing Center for Infectious Disease"/>
            <person name="Wu L."/>
            <person name="Ma J."/>
        </authorList>
    </citation>
    <scope>NUCLEOTIDE SEQUENCE [LARGE SCALE GENOMIC DNA]</scope>
    <source>
        <strain evidence="5">JCM 18401</strain>
    </source>
</reference>
<dbReference type="Pfam" id="PF02826">
    <property type="entry name" value="2-Hacid_dh_C"/>
    <property type="match status" value="1"/>
</dbReference>
<feature type="domain" description="D-isomer specific 2-hydroxyacid dehydrogenase NAD-binding" evidence="3">
    <location>
        <begin position="92"/>
        <end position="265"/>
    </location>
</feature>
<organism evidence="4 5">
    <name type="scientific">Ferrimonas pelagia</name>
    <dbReference type="NCBI Taxonomy" id="1177826"/>
    <lineage>
        <taxon>Bacteria</taxon>
        <taxon>Pseudomonadati</taxon>
        <taxon>Pseudomonadota</taxon>
        <taxon>Gammaproteobacteria</taxon>
        <taxon>Alteromonadales</taxon>
        <taxon>Ferrimonadaceae</taxon>
        <taxon>Ferrimonas</taxon>
    </lineage>
</organism>
<comment type="caution">
    <text evidence="4">The sequence shown here is derived from an EMBL/GenBank/DDBJ whole genome shotgun (WGS) entry which is preliminary data.</text>
</comment>
<dbReference type="InterPro" id="IPR006140">
    <property type="entry name" value="D-isomer_DH_NAD-bd"/>
</dbReference>
<dbReference type="Gene3D" id="3.40.50.720">
    <property type="entry name" value="NAD(P)-binding Rossmann-like Domain"/>
    <property type="match status" value="2"/>
</dbReference>
<protein>
    <submittedName>
        <fullName evidence="4">D-2-hydroxyacid dehydrogenase</fullName>
    </submittedName>
</protein>
<sequence>MIPIALLTHHNDRFAALLETAGITQLATPSEAPIWLAEPALAAEALRQGSKPQWLASTYAGIEPLMAADLAKDYQLTNVRGIFGPLMAQYVFAHLLSRLRHLPRYATQQEQHLWQPHSYGSLQGQTLVLLGTGDIARHIASVAAAFGMRIIGVNRRGHAVDGFERIVALPDLNHALALADVLVSVLPSTPQSHHLLNAKTLAALPSHATLINVGRGSVLDIDALLARLDAGQLAHAVLDVFESEPLPQDSPLWQHPQVSLTPHVAATSFPEQVVRLFVDNLRRFERSERLQHLVDFTQGY</sequence>
<evidence type="ECO:0000313" key="5">
    <source>
        <dbReference type="Proteomes" id="UP001499988"/>
    </source>
</evidence>
<evidence type="ECO:0000259" key="3">
    <source>
        <dbReference type="Pfam" id="PF02826"/>
    </source>
</evidence>
<dbReference type="RefSeq" id="WP_345332045.1">
    <property type="nucleotide sequence ID" value="NZ_BAABJZ010000002.1"/>
</dbReference>
<dbReference type="EMBL" id="BAABJZ010000002">
    <property type="protein sequence ID" value="GAA4871468.1"/>
    <property type="molecule type" value="Genomic_DNA"/>
</dbReference>
<dbReference type="CDD" id="cd05300">
    <property type="entry name" value="2-Hacid_dh_1"/>
    <property type="match status" value="1"/>
</dbReference>
<dbReference type="PANTHER" id="PTHR43333">
    <property type="entry name" value="2-HACID_DH_C DOMAIN-CONTAINING PROTEIN"/>
    <property type="match status" value="1"/>
</dbReference>
<evidence type="ECO:0000313" key="4">
    <source>
        <dbReference type="EMBL" id="GAA4871468.1"/>
    </source>
</evidence>
<keyword evidence="2" id="KW-0520">NAD</keyword>
<dbReference type="InterPro" id="IPR036291">
    <property type="entry name" value="NAD(P)-bd_dom_sf"/>
</dbReference>
<keyword evidence="5" id="KW-1185">Reference proteome</keyword>
<proteinExistence type="predicted"/>
<gene>
    <name evidence="4" type="ORF">GCM10023333_00320</name>
</gene>